<dbReference type="AlphaFoldDB" id="A0A8S1C7L7"/>
<evidence type="ECO:0000313" key="2">
    <source>
        <dbReference type="Proteomes" id="UP000494165"/>
    </source>
</evidence>
<dbReference type="InterPro" id="IPR019375">
    <property type="entry name" value="Ribosomal_bS1m"/>
</dbReference>
<dbReference type="Pfam" id="PF10246">
    <property type="entry name" value="MRP-S35"/>
    <property type="match status" value="1"/>
</dbReference>
<dbReference type="GO" id="GO:0005763">
    <property type="term" value="C:mitochondrial small ribosomal subunit"/>
    <property type="evidence" value="ECO:0007669"/>
    <property type="project" value="TreeGrafter"/>
</dbReference>
<dbReference type="Proteomes" id="UP000494165">
    <property type="component" value="Unassembled WGS sequence"/>
</dbReference>
<sequence>MAAIAARGFCRVFTNRPFFARVAVHRCLSDGANAGQDHETPTDSKKLSGFAKSFQRQFKTEDEKSVLEPEQEVVSFANLLRNSKFVDLGDPKGRVVVGTIYHIVGDDLYIDFGFKFPCVCIRPARNGDAFVRGAKVRLRINELELSSRFLGSNRDMTLLEADCTLLGLVYSPAQSRDSGATAPQTVQ</sequence>
<proteinExistence type="predicted"/>
<dbReference type="OrthoDB" id="6020229at2759"/>
<protein>
    <submittedName>
        <fullName evidence="1">Uncharacterized protein</fullName>
    </submittedName>
</protein>
<evidence type="ECO:0000313" key="1">
    <source>
        <dbReference type="EMBL" id="CAB3368162.1"/>
    </source>
</evidence>
<gene>
    <name evidence="1" type="ORF">CLODIP_2_CD08085</name>
</gene>
<keyword evidence="2" id="KW-1185">Reference proteome</keyword>
<accession>A0A8S1C7L7</accession>
<organism evidence="1 2">
    <name type="scientific">Cloeon dipterum</name>
    <dbReference type="NCBI Taxonomy" id="197152"/>
    <lineage>
        <taxon>Eukaryota</taxon>
        <taxon>Metazoa</taxon>
        <taxon>Ecdysozoa</taxon>
        <taxon>Arthropoda</taxon>
        <taxon>Hexapoda</taxon>
        <taxon>Insecta</taxon>
        <taxon>Pterygota</taxon>
        <taxon>Palaeoptera</taxon>
        <taxon>Ephemeroptera</taxon>
        <taxon>Pisciforma</taxon>
        <taxon>Baetidae</taxon>
        <taxon>Cloeon</taxon>
    </lineage>
</organism>
<comment type="caution">
    <text evidence="1">The sequence shown here is derived from an EMBL/GenBank/DDBJ whole genome shotgun (WGS) entry which is preliminary data.</text>
</comment>
<dbReference type="PANTHER" id="PTHR13447">
    <property type="entry name" value="MITOCHONDRIAL 28S RIBOSOMAL PROTEIN S28"/>
    <property type="match status" value="1"/>
</dbReference>
<reference evidence="1 2" key="1">
    <citation type="submission" date="2020-04" db="EMBL/GenBank/DDBJ databases">
        <authorList>
            <person name="Alioto T."/>
            <person name="Alioto T."/>
            <person name="Gomez Garrido J."/>
        </authorList>
    </citation>
    <scope>NUCLEOTIDE SEQUENCE [LARGE SCALE GENOMIC DNA]</scope>
</reference>
<name>A0A8S1C7L7_9INSE</name>
<dbReference type="EMBL" id="CADEPI010000036">
    <property type="protein sequence ID" value="CAB3368162.1"/>
    <property type="molecule type" value="Genomic_DNA"/>
</dbReference>
<dbReference type="PANTHER" id="PTHR13447:SF2">
    <property type="entry name" value="SMALL RIBOSOMAL SUBUNIT PROTEIN BS1M"/>
    <property type="match status" value="1"/>
</dbReference>